<protein>
    <submittedName>
        <fullName evidence="2">Uncharacterized protein</fullName>
    </submittedName>
</protein>
<feature type="compositionally biased region" description="Basic residues" evidence="1">
    <location>
        <begin position="18"/>
        <end position="35"/>
    </location>
</feature>
<name>A0A0X1L545_VIBCO</name>
<accession>A0A0X1L545</accession>
<gene>
    <name evidence="2" type="ORF">VchoM_03668</name>
</gene>
<reference evidence="2" key="1">
    <citation type="submission" date="2005-09" db="EMBL/GenBank/DDBJ databases">
        <title>Annotation of Vibrio cholerae MO10.</title>
        <authorList>
            <person name="Colwell R."/>
            <person name="Grim C.J."/>
            <person name="Young S."/>
            <person name="Jaffe D."/>
            <person name="Gnerre S."/>
            <person name="Berlin A."/>
            <person name="Heiman D."/>
            <person name="Hepburn T."/>
            <person name="Shea T."/>
            <person name="Sykes S."/>
            <person name="Yandava C."/>
            <person name="Alvarado L."/>
            <person name="Kodira C."/>
            <person name="Borodovsky M."/>
            <person name="Heidelberg J."/>
            <person name="Lander E."/>
            <person name="Galagan J."/>
            <person name="Nusbaum C."/>
            <person name="Birren B."/>
        </authorList>
    </citation>
    <scope>NUCLEOTIDE SEQUENCE [LARGE SCALE GENOMIC DNA]</scope>
    <source>
        <strain evidence="2">MO10</strain>
    </source>
</reference>
<dbReference type="EMBL" id="DS990141">
    <property type="protein sequence ID" value="EET25642.1"/>
    <property type="molecule type" value="Genomic_DNA"/>
</dbReference>
<organism evidence="2">
    <name type="scientific">Vibrio cholerae (strain MO10)</name>
    <dbReference type="NCBI Taxonomy" id="345072"/>
    <lineage>
        <taxon>Bacteria</taxon>
        <taxon>Pseudomonadati</taxon>
        <taxon>Pseudomonadota</taxon>
        <taxon>Gammaproteobacteria</taxon>
        <taxon>Vibrionales</taxon>
        <taxon>Vibrionaceae</taxon>
        <taxon>Vibrio</taxon>
    </lineage>
</organism>
<sequence>MVSSKGCLRFGGSQQHSAAHKHRTKQFIHSGHYVR</sequence>
<proteinExistence type="predicted"/>
<dbReference type="Proteomes" id="UP000004687">
    <property type="component" value="Unassembled WGS sequence"/>
</dbReference>
<evidence type="ECO:0000256" key="1">
    <source>
        <dbReference type="SAM" id="MobiDB-lite"/>
    </source>
</evidence>
<feature type="region of interest" description="Disordered" evidence="1">
    <location>
        <begin position="1"/>
        <end position="35"/>
    </location>
</feature>
<reference evidence="2" key="2">
    <citation type="submission" date="2008-07" db="EMBL/GenBank/DDBJ databases">
        <authorList>
            <consortium name="Broad Institute Genome Sequencing Platform"/>
            <person name="Colwell R."/>
            <person name="Grim C.J."/>
            <person name="Young S."/>
            <person name="Jaffe D."/>
            <person name="Gnerre S."/>
            <person name="Berlin A."/>
            <person name="Heiman D."/>
            <person name="Hepburn T."/>
            <person name="Shea T."/>
            <person name="Sykes S."/>
            <person name="Alvarado L."/>
            <person name="Kodira C."/>
            <person name="Heidelberg J."/>
            <person name="Lander E."/>
            <person name="Galagan J."/>
            <person name="Nusbaum C."/>
            <person name="Birren B."/>
        </authorList>
    </citation>
    <scope>NUCLEOTIDE SEQUENCE [LARGE SCALE GENOMIC DNA]</scope>
    <source>
        <strain evidence="2">MO10</strain>
    </source>
</reference>
<evidence type="ECO:0000313" key="2">
    <source>
        <dbReference type="EMBL" id="EET25642.1"/>
    </source>
</evidence>
<dbReference type="HOGENOM" id="CLU_3367993_0_0_6"/>
<dbReference type="AlphaFoldDB" id="A0A0X1L545"/>